<evidence type="ECO:0000313" key="4">
    <source>
        <dbReference type="Proteomes" id="UP000272503"/>
    </source>
</evidence>
<dbReference type="InterPro" id="IPR036237">
    <property type="entry name" value="Xyl_isomerase-like_sf"/>
</dbReference>
<dbReference type="EMBL" id="RCUX01000006">
    <property type="protein sequence ID" value="RLP75594.1"/>
    <property type="molecule type" value="Genomic_DNA"/>
</dbReference>
<dbReference type="SUPFAM" id="SSF51658">
    <property type="entry name" value="Xylose isomerase-like"/>
    <property type="match status" value="1"/>
</dbReference>
<dbReference type="Gene3D" id="3.20.20.150">
    <property type="entry name" value="Divalent-metal-dependent TIM barrel enzymes"/>
    <property type="match status" value="1"/>
</dbReference>
<evidence type="ECO:0000256" key="1">
    <source>
        <dbReference type="ARBA" id="ARBA00023277"/>
    </source>
</evidence>
<sequence length="327" mass="35895">MSRNFNEETPVRISAFPKGDLGAIVQTRTKSVYEWITEAQTLGVDGLELHTGFLPNTAPEHVRRLGDAIATAGFEAPMMCASPDFTHPDADQRRREIDAHADYMRVTREIGGAGATCRVLSGQAHPGVSRAQGIDWAAEAITELLPLARELDIVLAIENHYKASTWAYPEFAQRPDVFLDLVERIPDRVNFGVQFDPSNALVAGVDAADFLEIVIDRVVTMQASDRFLAPGANLEDLRQADGTIGYSPDLKHGVIGEGLNNYDRIFATLASNGYDGWISIEDGVNGLDEMRASADFLRDARDRWFGGSTAVHVRAHEAARQALEFID</sequence>
<organism evidence="3 4">
    <name type="scientific">Mycetocola tolaasinivorans</name>
    <dbReference type="NCBI Taxonomy" id="76635"/>
    <lineage>
        <taxon>Bacteria</taxon>
        <taxon>Bacillati</taxon>
        <taxon>Actinomycetota</taxon>
        <taxon>Actinomycetes</taxon>
        <taxon>Micrococcales</taxon>
        <taxon>Microbacteriaceae</taxon>
        <taxon>Mycetocola</taxon>
    </lineage>
</organism>
<dbReference type="PANTHER" id="PTHR12110:SF41">
    <property type="entry name" value="INOSOSE DEHYDRATASE"/>
    <property type="match status" value="1"/>
</dbReference>
<keyword evidence="1" id="KW-0119">Carbohydrate metabolism</keyword>
<keyword evidence="3" id="KW-0413">Isomerase</keyword>
<dbReference type="Pfam" id="PF01261">
    <property type="entry name" value="AP_endonuc_2"/>
    <property type="match status" value="1"/>
</dbReference>
<dbReference type="PANTHER" id="PTHR12110">
    <property type="entry name" value="HYDROXYPYRUVATE ISOMERASE"/>
    <property type="match status" value="1"/>
</dbReference>
<proteinExistence type="predicted"/>
<reference evidence="3 4" key="1">
    <citation type="submission" date="2018-10" db="EMBL/GenBank/DDBJ databases">
        <authorList>
            <person name="Li J."/>
        </authorList>
    </citation>
    <scope>NUCLEOTIDE SEQUENCE [LARGE SCALE GENOMIC DNA]</scope>
    <source>
        <strain evidence="3 4">IF 016277</strain>
    </source>
</reference>
<name>A0A3L7A657_9MICO</name>
<evidence type="ECO:0000259" key="2">
    <source>
        <dbReference type="Pfam" id="PF01261"/>
    </source>
</evidence>
<dbReference type="InterPro" id="IPR013022">
    <property type="entry name" value="Xyl_isomerase-like_TIM-brl"/>
</dbReference>
<gene>
    <name evidence="3" type="ORF">D9V32_08960</name>
</gene>
<dbReference type="InterPro" id="IPR050312">
    <property type="entry name" value="IolE/XylAMocC-like"/>
</dbReference>
<accession>A0A3L7A657</accession>
<keyword evidence="4" id="KW-1185">Reference proteome</keyword>
<feature type="domain" description="Xylose isomerase-like TIM barrel" evidence="2">
    <location>
        <begin position="37"/>
        <end position="299"/>
    </location>
</feature>
<dbReference type="AlphaFoldDB" id="A0A3L7A657"/>
<dbReference type="OrthoDB" id="104997at2"/>
<protein>
    <submittedName>
        <fullName evidence="3">Sugar phosphate isomerase/epimerase</fullName>
    </submittedName>
</protein>
<comment type="caution">
    <text evidence="3">The sequence shown here is derived from an EMBL/GenBank/DDBJ whole genome shotgun (WGS) entry which is preliminary data.</text>
</comment>
<dbReference type="Proteomes" id="UP000272503">
    <property type="component" value="Unassembled WGS sequence"/>
</dbReference>
<dbReference type="GO" id="GO:0016853">
    <property type="term" value="F:isomerase activity"/>
    <property type="evidence" value="ECO:0007669"/>
    <property type="project" value="UniProtKB-KW"/>
</dbReference>
<evidence type="ECO:0000313" key="3">
    <source>
        <dbReference type="EMBL" id="RLP75594.1"/>
    </source>
</evidence>